<proteinExistence type="inferred from homology"/>
<reference evidence="4 5" key="2">
    <citation type="submission" date="2020-08" db="EMBL/GenBank/DDBJ databases">
        <title>Stappia taiwanensis sp. nov., isolated from a coastal thermal spring.</title>
        <authorList>
            <person name="Kampfer P."/>
        </authorList>
    </citation>
    <scope>NUCLEOTIDE SEQUENCE [LARGE SCALE GENOMIC DNA]</scope>
    <source>
        <strain evidence="4 5">DSM 23284</strain>
    </source>
</reference>
<protein>
    <submittedName>
        <fullName evidence="4">Glycoside hydrolase family 16 protein</fullName>
    </submittedName>
</protein>
<evidence type="ECO:0000259" key="3">
    <source>
        <dbReference type="PROSITE" id="PS51762"/>
    </source>
</evidence>
<gene>
    <name evidence="4" type="ORF">H1W37_08785</name>
</gene>
<dbReference type="EMBL" id="JACEON010000006">
    <property type="protein sequence ID" value="MBA4611743.1"/>
    <property type="molecule type" value="Genomic_DNA"/>
</dbReference>
<keyword evidence="2" id="KW-0732">Signal</keyword>
<evidence type="ECO:0000256" key="2">
    <source>
        <dbReference type="SAM" id="SignalP"/>
    </source>
</evidence>
<evidence type="ECO:0000313" key="4">
    <source>
        <dbReference type="EMBL" id="MBA4611743.1"/>
    </source>
</evidence>
<evidence type="ECO:0000313" key="5">
    <source>
        <dbReference type="Proteomes" id="UP000559404"/>
    </source>
</evidence>
<dbReference type="GO" id="GO:0004553">
    <property type="term" value="F:hydrolase activity, hydrolyzing O-glycosyl compounds"/>
    <property type="evidence" value="ECO:0007669"/>
    <property type="project" value="InterPro"/>
</dbReference>
<dbReference type="Gene3D" id="2.60.120.200">
    <property type="match status" value="1"/>
</dbReference>
<dbReference type="GO" id="GO:0005975">
    <property type="term" value="P:carbohydrate metabolic process"/>
    <property type="evidence" value="ECO:0007669"/>
    <property type="project" value="InterPro"/>
</dbReference>
<dbReference type="Pfam" id="PF00722">
    <property type="entry name" value="Glyco_hydro_16"/>
    <property type="match status" value="1"/>
</dbReference>
<dbReference type="SUPFAM" id="SSF49899">
    <property type="entry name" value="Concanavalin A-like lectins/glucanases"/>
    <property type="match status" value="1"/>
</dbReference>
<dbReference type="PROSITE" id="PS51762">
    <property type="entry name" value="GH16_2"/>
    <property type="match status" value="1"/>
</dbReference>
<dbReference type="Proteomes" id="UP000559404">
    <property type="component" value="Unassembled WGS sequence"/>
</dbReference>
<name>A0A838XXX3_9HYPH</name>
<comment type="similarity">
    <text evidence="1">Belongs to the glycosyl hydrolase 16 family.</text>
</comment>
<dbReference type="PANTHER" id="PTHR10963:SF55">
    <property type="entry name" value="GLYCOSIDE HYDROLASE FAMILY 16 PROTEIN"/>
    <property type="match status" value="1"/>
</dbReference>
<dbReference type="InterPro" id="IPR000757">
    <property type="entry name" value="Beta-glucanase-like"/>
</dbReference>
<dbReference type="InterPro" id="IPR050546">
    <property type="entry name" value="Glycosyl_Hydrlase_16"/>
</dbReference>
<keyword evidence="5" id="KW-1185">Reference proteome</keyword>
<evidence type="ECO:0000256" key="1">
    <source>
        <dbReference type="ARBA" id="ARBA00006865"/>
    </source>
</evidence>
<feature type="signal peptide" evidence="2">
    <location>
        <begin position="1"/>
        <end position="30"/>
    </location>
</feature>
<dbReference type="AlphaFoldDB" id="A0A838XXX3"/>
<reference evidence="4 5" key="1">
    <citation type="submission" date="2020-07" db="EMBL/GenBank/DDBJ databases">
        <authorList>
            <person name="Li M."/>
        </authorList>
    </citation>
    <scope>NUCLEOTIDE SEQUENCE [LARGE SCALE GENOMIC DNA]</scope>
    <source>
        <strain evidence="4 5">DSM 23284</strain>
    </source>
</reference>
<dbReference type="CDD" id="cd08023">
    <property type="entry name" value="GH16_laminarinase_like"/>
    <property type="match status" value="1"/>
</dbReference>
<dbReference type="PANTHER" id="PTHR10963">
    <property type="entry name" value="GLYCOSYL HYDROLASE-RELATED"/>
    <property type="match status" value="1"/>
</dbReference>
<organism evidence="4 5">
    <name type="scientific">Stappia taiwanensis</name>
    <dbReference type="NCBI Taxonomy" id="992267"/>
    <lineage>
        <taxon>Bacteria</taxon>
        <taxon>Pseudomonadati</taxon>
        <taxon>Pseudomonadota</taxon>
        <taxon>Alphaproteobacteria</taxon>
        <taxon>Hyphomicrobiales</taxon>
        <taxon>Stappiaceae</taxon>
        <taxon>Stappia</taxon>
    </lineage>
</organism>
<feature type="chain" id="PRO_5032836059" evidence="2">
    <location>
        <begin position="31"/>
        <end position="285"/>
    </location>
</feature>
<keyword evidence="4" id="KW-0378">Hydrolase</keyword>
<comment type="caution">
    <text evidence="4">The sequence shown here is derived from an EMBL/GenBank/DDBJ whole genome shotgun (WGS) entry which is preliminary data.</text>
</comment>
<dbReference type="InterPro" id="IPR013320">
    <property type="entry name" value="ConA-like_dom_sf"/>
</dbReference>
<dbReference type="RefSeq" id="WP_181759934.1">
    <property type="nucleotide sequence ID" value="NZ_BMCR01000005.1"/>
</dbReference>
<sequence length="285" mass="32291">MHNLPPSPTACIRDAIAGATLLLATLSASANEAGPDTGDALDFERMTLSFDEPFDTLDVSAWGPGTRWIAHTPWSGDFGGARFSNPKEGFPFTLLNGVLRIEARRTSTGVWASGLLASVDTKGRGFKQQYGYFEMRARLPLGDGVWPAFWLIGIDRSKYTAEIDVLEYYGYKPDGYSASVHVWHRDGRHHSDFDRIKVFPENDPEEFNTYGVKVDAQFIRMYFNRKLMWKTKTPPEARQPMFMLLNLALKENTRTFPVPNPSFMYVDYVKAFRLDDQTAPLQVKK</sequence>
<feature type="domain" description="GH16" evidence="3">
    <location>
        <begin position="41"/>
        <end position="277"/>
    </location>
</feature>
<accession>A0A838XXX3</accession>